<keyword evidence="1" id="KW-1133">Transmembrane helix</keyword>
<evidence type="ECO:0000256" key="1">
    <source>
        <dbReference type="SAM" id="Phobius"/>
    </source>
</evidence>
<gene>
    <name evidence="3" type="ORF">SDC9_44514</name>
</gene>
<dbReference type="InterPro" id="IPR002881">
    <property type="entry name" value="DUF58"/>
</dbReference>
<comment type="caution">
    <text evidence="3">The sequence shown here is derived from an EMBL/GenBank/DDBJ whole genome shotgun (WGS) entry which is preliminary data.</text>
</comment>
<keyword evidence="1" id="KW-0812">Transmembrane</keyword>
<name>A0A644W6U7_9ZZZZ</name>
<proteinExistence type="predicted"/>
<feature type="transmembrane region" description="Helical" evidence="1">
    <location>
        <begin position="29"/>
        <end position="52"/>
    </location>
</feature>
<dbReference type="PANTHER" id="PTHR34351">
    <property type="entry name" value="SLR1927 PROTEIN-RELATED"/>
    <property type="match status" value="1"/>
</dbReference>
<evidence type="ECO:0000259" key="2">
    <source>
        <dbReference type="Pfam" id="PF01882"/>
    </source>
</evidence>
<protein>
    <recommendedName>
        <fullName evidence="2">DUF58 domain-containing protein</fullName>
    </recommendedName>
</protein>
<keyword evidence="1" id="KW-0472">Membrane</keyword>
<evidence type="ECO:0000313" key="3">
    <source>
        <dbReference type="EMBL" id="MPL98312.1"/>
    </source>
</evidence>
<feature type="domain" description="DUF58" evidence="2">
    <location>
        <begin position="196"/>
        <end position="279"/>
    </location>
</feature>
<dbReference type="AlphaFoldDB" id="A0A644W6U7"/>
<accession>A0A644W6U7</accession>
<sequence>MKLNRILYLSLLIITFTFVYYYGGKVPNMFFYTVLVLPIVSFTYMLIGYFMLKYEQSLDNDLIFKGDKVTFTVNITNRSFFILPYISISFLNDKGGVIQKHKINNISLQPFSNREVSIDYIYKYRGDFKLGVSTIEIQDFLGIFKFTLKNKTPLYITVYPQIIDIDEFYLSSGYLSDNVSSIGGGQEDISTIEEINKYNYGDSLRKIHWKLTAKTNELMIREYEKVGSRSAILILDLQSNNFEVEKNAAIEDKLLETTIAILRYCIYNDAEVKLIYDSKGINAINYSNSLDFQKAYETLAKIEFNQKTSFKDIIESEVNCNIGKADIIIATFNINYILYEELNKAILLGCNITLIYIYGNEKIENNKDENKENLSKAHGDNEAKTILASLSELGIKLYEINIEEDIQAVFKQGGKRN</sequence>
<feature type="transmembrane region" description="Helical" evidence="1">
    <location>
        <begin position="7"/>
        <end position="23"/>
    </location>
</feature>
<organism evidence="3">
    <name type="scientific">bioreactor metagenome</name>
    <dbReference type="NCBI Taxonomy" id="1076179"/>
    <lineage>
        <taxon>unclassified sequences</taxon>
        <taxon>metagenomes</taxon>
        <taxon>ecological metagenomes</taxon>
    </lineage>
</organism>
<dbReference type="Pfam" id="PF01882">
    <property type="entry name" value="DUF58"/>
    <property type="match status" value="1"/>
</dbReference>
<dbReference type="PANTHER" id="PTHR34351:SF2">
    <property type="entry name" value="DUF58 DOMAIN-CONTAINING PROTEIN"/>
    <property type="match status" value="1"/>
</dbReference>
<dbReference type="EMBL" id="VSSQ01000601">
    <property type="protein sequence ID" value="MPL98312.1"/>
    <property type="molecule type" value="Genomic_DNA"/>
</dbReference>
<reference evidence="3" key="1">
    <citation type="submission" date="2019-08" db="EMBL/GenBank/DDBJ databases">
        <authorList>
            <person name="Kucharzyk K."/>
            <person name="Murdoch R.W."/>
            <person name="Higgins S."/>
            <person name="Loffler F."/>
        </authorList>
    </citation>
    <scope>NUCLEOTIDE SEQUENCE</scope>
</reference>